<feature type="non-terminal residue" evidence="2">
    <location>
        <position position="91"/>
    </location>
</feature>
<dbReference type="PANTHER" id="PTHR42774">
    <property type="entry name" value="PHOSPHOTRANSFERASE SYSTEM TRANSPORT PROTEIN"/>
    <property type="match status" value="1"/>
</dbReference>
<evidence type="ECO:0000313" key="3">
    <source>
        <dbReference type="Proteomes" id="UP001202328"/>
    </source>
</evidence>
<dbReference type="Gene3D" id="3.40.1190.20">
    <property type="match status" value="1"/>
</dbReference>
<keyword evidence="3" id="KW-1185">Reference proteome</keyword>
<reference evidence="2" key="1">
    <citation type="submission" date="2022-04" db="EMBL/GenBank/DDBJ databases">
        <title>A functionally conserved STORR gene fusion in Papaver species that diverged 16.8 million years ago.</title>
        <authorList>
            <person name="Catania T."/>
        </authorList>
    </citation>
    <scope>NUCLEOTIDE SEQUENCE</scope>
    <source>
        <strain evidence="2">S-188037</strain>
    </source>
</reference>
<proteinExistence type="predicted"/>
<dbReference type="PANTHER" id="PTHR42774:SF3">
    <property type="entry name" value="KETOHEXOKINASE"/>
    <property type="match status" value="1"/>
</dbReference>
<sequence length="91" mass="9234">SVVRLSAKGIGAVNGTLLVGTAEKIPPSELIDTTGAGDAFIGATLYAICAGMPPEKMLPFASQVAGASCRALGARTGLPWRTDPCITPHLL</sequence>
<dbReference type="InterPro" id="IPR029056">
    <property type="entry name" value="Ribokinase-like"/>
</dbReference>
<evidence type="ECO:0000313" key="2">
    <source>
        <dbReference type="EMBL" id="KAI3909546.1"/>
    </source>
</evidence>
<dbReference type="InterPro" id="IPR052562">
    <property type="entry name" value="Ketohexokinase-related"/>
</dbReference>
<protein>
    <recommendedName>
        <fullName evidence="1">Carbohydrate kinase PfkB domain-containing protein</fullName>
    </recommendedName>
</protein>
<dbReference type="SUPFAM" id="SSF53613">
    <property type="entry name" value="Ribokinase-like"/>
    <property type="match status" value="1"/>
</dbReference>
<name>A0AAD4SK60_9MAGN</name>
<dbReference type="InterPro" id="IPR011611">
    <property type="entry name" value="PfkB_dom"/>
</dbReference>
<comment type="caution">
    <text evidence="2">The sequence shown here is derived from an EMBL/GenBank/DDBJ whole genome shotgun (WGS) entry which is preliminary data.</text>
</comment>
<organism evidence="2 3">
    <name type="scientific">Papaver atlanticum</name>
    <dbReference type="NCBI Taxonomy" id="357466"/>
    <lineage>
        <taxon>Eukaryota</taxon>
        <taxon>Viridiplantae</taxon>
        <taxon>Streptophyta</taxon>
        <taxon>Embryophyta</taxon>
        <taxon>Tracheophyta</taxon>
        <taxon>Spermatophyta</taxon>
        <taxon>Magnoliopsida</taxon>
        <taxon>Ranunculales</taxon>
        <taxon>Papaveraceae</taxon>
        <taxon>Papaveroideae</taxon>
        <taxon>Papaver</taxon>
    </lineage>
</organism>
<evidence type="ECO:0000259" key="1">
    <source>
        <dbReference type="Pfam" id="PF00294"/>
    </source>
</evidence>
<gene>
    <name evidence="2" type="ORF">MKW98_013963</name>
</gene>
<feature type="domain" description="Carbohydrate kinase PfkB" evidence="1">
    <location>
        <begin position="2"/>
        <end position="80"/>
    </location>
</feature>
<dbReference type="Proteomes" id="UP001202328">
    <property type="component" value="Unassembled WGS sequence"/>
</dbReference>
<dbReference type="AlphaFoldDB" id="A0AAD4SK60"/>
<dbReference type="EMBL" id="JAJJMB010010315">
    <property type="protein sequence ID" value="KAI3909546.1"/>
    <property type="molecule type" value="Genomic_DNA"/>
</dbReference>
<dbReference type="Pfam" id="PF00294">
    <property type="entry name" value="PfkB"/>
    <property type="match status" value="1"/>
</dbReference>
<accession>A0AAD4SK60</accession>